<feature type="region of interest" description="Disordered" evidence="1">
    <location>
        <begin position="422"/>
        <end position="495"/>
    </location>
</feature>
<comment type="caution">
    <text evidence="2">The sequence shown here is derived from an EMBL/GenBank/DDBJ whole genome shotgun (WGS) entry which is preliminary data.</text>
</comment>
<dbReference type="Proteomes" id="UP001174694">
    <property type="component" value="Unassembled WGS sequence"/>
</dbReference>
<feature type="compositionally biased region" description="Low complexity" evidence="1">
    <location>
        <begin position="283"/>
        <end position="300"/>
    </location>
</feature>
<feature type="region of interest" description="Disordered" evidence="1">
    <location>
        <begin position="137"/>
        <end position="158"/>
    </location>
</feature>
<proteinExistence type="predicted"/>
<dbReference type="SUPFAM" id="SSF50978">
    <property type="entry name" value="WD40 repeat-like"/>
    <property type="match status" value="1"/>
</dbReference>
<feature type="compositionally biased region" description="Polar residues" evidence="1">
    <location>
        <begin position="20"/>
        <end position="34"/>
    </location>
</feature>
<dbReference type="InterPro" id="IPR015943">
    <property type="entry name" value="WD40/YVTN_repeat-like_dom_sf"/>
</dbReference>
<dbReference type="PANTHER" id="PTHR13211:SF0">
    <property type="entry name" value="TELOMERASE CAJAL BODY PROTEIN 1"/>
    <property type="match status" value="1"/>
</dbReference>
<dbReference type="Gene3D" id="2.130.10.10">
    <property type="entry name" value="YVTN repeat-like/Quinoprotein amine dehydrogenase"/>
    <property type="match status" value="1"/>
</dbReference>
<sequence length="495" mass="52080">MDGATSTTPPAKPDVHVVASTPSYDESSITSHARNTGRRSPPDFFYKSAQWTADGTTVITSSSDDRISAFVLPEDLLEPRAHPHVLAPKHTLSLPEPTHVVASAPYFSLSHPYTQTILVACRDHPIQLYHILPDQPASLSPSQASSPSSAPCYEHPPSHPPLSSFNLINPQTEAYQTPTALIWPSPGTHFIAGTTNLLAHFDITRLGSGPILRVPTIPSKRHISKGHGVGMRGTVSALAATPEGLVAAGTWTRWVGLYDFAGSGACVATWGVAGATKTPPGASDSPSLGDRDSSSSSNSIGGQGILQTAWSPCGRYLVVNERQSTGLLVYDVRVTGRLLAWLVGRDALTHQRLTCDVYPGSSASGEGGFEVWAGTRTGSVQVWDRAGMEEGCVRPAWGWQAHEDGSPVGSAAMHASGSVVATCSGGWSIPDEDDEEDGETDSSEDEGGSSGESSSSSLSSREPRRATRASPDNTLKIWSIGLGSGAPIPQGDMDD</sequence>
<evidence type="ECO:0000313" key="3">
    <source>
        <dbReference type="Proteomes" id="UP001174694"/>
    </source>
</evidence>
<feature type="compositionally biased region" description="Acidic residues" evidence="1">
    <location>
        <begin position="430"/>
        <end position="447"/>
    </location>
</feature>
<feature type="region of interest" description="Disordered" evidence="1">
    <location>
        <begin position="1"/>
        <end position="40"/>
    </location>
</feature>
<reference evidence="2" key="1">
    <citation type="submission" date="2022-07" db="EMBL/GenBank/DDBJ databases">
        <title>Fungi with potential for degradation of polypropylene.</title>
        <authorList>
            <person name="Gostincar C."/>
        </authorList>
    </citation>
    <scope>NUCLEOTIDE SEQUENCE</scope>
    <source>
        <strain evidence="2">EXF-13308</strain>
    </source>
</reference>
<name>A0AA38VFL2_9PEZI</name>
<feature type="compositionally biased region" description="Low complexity" evidence="1">
    <location>
        <begin position="137"/>
        <end position="151"/>
    </location>
</feature>
<keyword evidence="3" id="KW-1185">Reference proteome</keyword>
<organism evidence="2 3">
    <name type="scientific">Pleurostoma richardsiae</name>
    <dbReference type="NCBI Taxonomy" id="41990"/>
    <lineage>
        <taxon>Eukaryota</taxon>
        <taxon>Fungi</taxon>
        <taxon>Dikarya</taxon>
        <taxon>Ascomycota</taxon>
        <taxon>Pezizomycotina</taxon>
        <taxon>Sordariomycetes</taxon>
        <taxon>Sordariomycetidae</taxon>
        <taxon>Calosphaeriales</taxon>
        <taxon>Pleurostomataceae</taxon>
        <taxon>Pleurostoma</taxon>
    </lineage>
</organism>
<gene>
    <name evidence="2" type="ORF">NKR23_g8458</name>
</gene>
<dbReference type="InterPro" id="IPR051150">
    <property type="entry name" value="SWT21/TCAB1_mRNA_Telomere"/>
</dbReference>
<dbReference type="PANTHER" id="PTHR13211">
    <property type="entry name" value="TELOMERASE CAJAL BODY PROTEIN 1"/>
    <property type="match status" value="1"/>
</dbReference>
<evidence type="ECO:0000256" key="1">
    <source>
        <dbReference type="SAM" id="MobiDB-lite"/>
    </source>
</evidence>
<dbReference type="AlphaFoldDB" id="A0AA38VFL2"/>
<protein>
    <submittedName>
        <fullName evidence="2">WD40-repeat-containing domain protein</fullName>
    </submittedName>
</protein>
<feature type="compositionally biased region" description="Low complexity" evidence="1">
    <location>
        <begin position="451"/>
        <end position="460"/>
    </location>
</feature>
<dbReference type="InterPro" id="IPR036322">
    <property type="entry name" value="WD40_repeat_dom_sf"/>
</dbReference>
<feature type="region of interest" description="Disordered" evidence="1">
    <location>
        <begin position="277"/>
        <end position="301"/>
    </location>
</feature>
<evidence type="ECO:0000313" key="2">
    <source>
        <dbReference type="EMBL" id="KAJ9138391.1"/>
    </source>
</evidence>
<accession>A0AA38VFL2</accession>
<dbReference type="EMBL" id="JANBVO010000030">
    <property type="protein sequence ID" value="KAJ9138391.1"/>
    <property type="molecule type" value="Genomic_DNA"/>
</dbReference>